<dbReference type="AlphaFoldDB" id="A0A7U9KRL5"/>
<dbReference type="RefSeq" id="WP_125044435.1">
    <property type="nucleotide sequence ID" value="NZ_BHZC01000001.1"/>
</dbReference>
<evidence type="ECO:0000313" key="2">
    <source>
        <dbReference type="Proteomes" id="UP000287830"/>
    </source>
</evidence>
<dbReference type="EMBL" id="BHZC01000001">
    <property type="protein sequence ID" value="GCD34107.1"/>
    <property type="molecule type" value="Genomic_DNA"/>
</dbReference>
<accession>A0A7U9KRL5</accession>
<comment type="caution">
    <text evidence="1">The sequence shown here is derived from an EMBL/GenBank/DDBJ whole genome shotgun (WGS) entry which is preliminary data.</text>
</comment>
<sequence length="675" mass="72539">MAAEVPQVGDLDTLVAALAGREMVVVAPHGTVNTGLVTGDQRQVVSTATEGGTTTGPMRQGPVRARYLKTARRRFVRPPCFEDALVALDSNIAVLIGEPGTGRETHALNLLAHGKEEPVLVQVDGAVNLSRWGPRAQGVHGYLVMEPPDPFALRAWDLSRLETLLADAGAHLVIVLADAPGLAGGLGDHLGVPVVRHRPPDSRKVFTAHLSDGCSDEEACAQWLKALEPGQLDELLPEGLPPRHAAQAAEAVLRLGVASGASGAEIVRLLARAEAPEVVARAQADFALLAHLLSINVYGGLHRSVVMERAGDLVCLAGAGREQDPGARGAREHSGDATRQRPLCETLRLLGAHRVQRAGKEATDTVSFFWPAVSEPVWEILCRDHTELVPLLHTWLAGPDHEADQIERAGRAVAAMAVATGGRSMGLLRDLALTPSTLAPEVAAWCLASAVHDPVTARRAVDLLEQWSVASETPLRKAVAYACHSDRGRVTDEQALRWLQRLMGTSADDAEDLSVVTVITHVLMQRFEAGDSIARATVLRRMRDWTESDGIPSLLAALTFPLMASTDLAWWSDRIRTDAELASNTVQLAGHALNESITFVDMRDVLLVWCSEADGAEHRTRALRELLDGLVVARQPGFLRWLLAVERGPDTIPGKEPAARALAVWRGNTPMAQPD</sequence>
<protein>
    <submittedName>
        <fullName evidence="1">Uncharacterized protein</fullName>
    </submittedName>
</protein>
<gene>
    <name evidence="1" type="ORF">OEIGOIKO_01832</name>
</gene>
<dbReference type="Proteomes" id="UP000287830">
    <property type="component" value="Unassembled WGS sequence"/>
</dbReference>
<name>A0A7U9KRL5_9ACTN</name>
<reference evidence="1 2" key="1">
    <citation type="submission" date="2018-11" db="EMBL/GenBank/DDBJ databases">
        <title>Whole genome sequence of Streptomyces chrestomyceticus NBRC 13444(T).</title>
        <authorList>
            <person name="Komaki H."/>
            <person name="Tamura T."/>
        </authorList>
    </citation>
    <scope>NUCLEOTIDE SEQUENCE [LARGE SCALE GENOMIC DNA]</scope>
    <source>
        <strain evidence="1 2">NBRC 13444</strain>
    </source>
</reference>
<dbReference type="GeneID" id="95620836"/>
<evidence type="ECO:0000313" key="1">
    <source>
        <dbReference type="EMBL" id="GCD34107.1"/>
    </source>
</evidence>
<dbReference type="OrthoDB" id="4033240at2"/>
<proteinExistence type="predicted"/>
<organism evidence="1 2">
    <name type="scientific">Streptomyces chrestomyceticus JCM 4735</name>
    <dbReference type="NCBI Taxonomy" id="1306181"/>
    <lineage>
        <taxon>Bacteria</taxon>
        <taxon>Bacillati</taxon>
        <taxon>Actinomycetota</taxon>
        <taxon>Actinomycetes</taxon>
        <taxon>Kitasatosporales</taxon>
        <taxon>Streptomycetaceae</taxon>
        <taxon>Streptomyces</taxon>
    </lineage>
</organism>